<dbReference type="Gene3D" id="1.10.1220.10">
    <property type="entry name" value="Met repressor-like"/>
    <property type="match status" value="1"/>
</dbReference>
<gene>
    <name evidence="3" type="ORF">ET524_03835</name>
</gene>
<sequence>MATATINIRMDERTKRDMEAVCKDLGMSMTTAFTIFAKKMGRERRIPFEVSVDPFYSEENLAHLRRSVDALNAGHGAAHDLIDATYEDE</sequence>
<dbReference type="AlphaFoldDB" id="A0A4Q2K078"/>
<keyword evidence="2" id="KW-1277">Toxin-antitoxin system</keyword>
<dbReference type="Proteomes" id="UP000293345">
    <property type="component" value="Unassembled WGS sequence"/>
</dbReference>
<dbReference type="GO" id="GO:0006355">
    <property type="term" value="P:regulation of DNA-templated transcription"/>
    <property type="evidence" value="ECO:0007669"/>
    <property type="project" value="InterPro"/>
</dbReference>
<evidence type="ECO:0000313" key="4">
    <source>
        <dbReference type="Proteomes" id="UP000293345"/>
    </source>
</evidence>
<dbReference type="OrthoDB" id="9804867at2"/>
<proteinExistence type="inferred from homology"/>
<comment type="similarity">
    <text evidence="1">Belongs to the RelB/DinJ antitoxin family.</text>
</comment>
<evidence type="ECO:0000256" key="2">
    <source>
        <dbReference type="ARBA" id="ARBA00022649"/>
    </source>
</evidence>
<name>A0A4Q2K078_9ACTN</name>
<reference evidence="3 4" key="1">
    <citation type="submission" date="2019-01" db="EMBL/GenBank/DDBJ databases">
        <title>Senegalimassilia sp. nov. KGMB04484 isolated human feces.</title>
        <authorList>
            <person name="Han K.-I."/>
            <person name="Kim J.-S."/>
            <person name="Lee K.C."/>
            <person name="Suh M.K."/>
            <person name="Eom M.K."/>
            <person name="Lee J.H."/>
            <person name="Park S.-H."/>
            <person name="Kang S.W."/>
            <person name="Park J.-E."/>
            <person name="Oh B.S."/>
            <person name="Yu S.Y."/>
            <person name="Choi S.-H."/>
            <person name="Lee D.H."/>
            <person name="Yoon H."/>
            <person name="Kim B.-Y."/>
            <person name="Lee J.H."/>
            <person name="Lee J.-S."/>
        </authorList>
    </citation>
    <scope>NUCLEOTIDE SEQUENCE [LARGE SCALE GENOMIC DNA]</scope>
    <source>
        <strain evidence="3 4">KGMB04484</strain>
    </source>
</reference>
<dbReference type="Pfam" id="PF04221">
    <property type="entry name" value="RelB"/>
    <property type="match status" value="1"/>
</dbReference>
<evidence type="ECO:0000256" key="1">
    <source>
        <dbReference type="ARBA" id="ARBA00010562"/>
    </source>
</evidence>
<dbReference type="EMBL" id="SDPW01000001">
    <property type="protein sequence ID" value="RXZ53718.1"/>
    <property type="molecule type" value="Genomic_DNA"/>
</dbReference>
<keyword evidence="4" id="KW-1185">Reference proteome</keyword>
<dbReference type="RefSeq" id="WP_129423412.1">
    <property type="nucleotide sequence ID" value="NZ_SDPW01000001.1"/>
</dbReference>
<organism evidence="3 4">
    <name type="scientific">Senegalimassilia faecalis</name>
    <dbReference type="NCBI Taxonomy" id="2509433"/>
    <lineage>
        <taxon>Bacteria</taxon>
        <taxon>Bacillati</taxon>
        <taxon>Actinomycetota</taxon>
        <taxon>Coriobacteriia</taxon>
        <taxon>Coriobacteriales</taxon>
        <taxon>Coriobacteriaceae</taxon>
        <taxon>Senegalimassilia</taxon>
    </lineage>
</organism>
<protein>
    <submittedName>
        <fullName evidence="3">Type II toxin-antitoxin system RelB/DinJ family antitoxin</fullName>
    </submittedName>
</protein>
<evidence type="ECO:0000313" key="3">
    <source>
        <dbReference type="EMBL" id="RXZ53718.1"/>
    </source>
</evidence>
<comment type="caution">
    <text evidence="3">The sequence shown here is derived from an EMBL/GenBank/DDBJ whole genome shotgun (WGS) entry which is preliminary data.</text>
</comment>
<dbReference type="NCBIfam" id="TIGR02384">
    <property type="entry name" value="RelB_DinJ"/>
    <property type="match status" value="1"/>
</dbReference>
<dbReference type="InterPro" id="IPR007337">
    <property type="entry name" value="RelB/DinJ"/>
</dbReference>
<dbReference type="PANTHER" id="PTHR38781">
    <property type="entry name" value="ANTITOXIN DINJ-RELATED"/>
    <property type="match status" value="1"/>
</dbReference>
<dbReference type="InterPro" id="IPR013321">
    <property type="entry name" value="Arc_rbn_hlx_hlx"/>
</dbReference>
<accession>A0A4Q2K078</accession>
<dbReference type="PANTHER" id="PTHR38781:SF1">
    <property type="entry name" value="ANTITOXIN DINJ-RELATED"/>
    <property type="match status" value="1"/>
</dbReference>
<dbReference type="GO" id="GO:0006351">
    <property type="term" value="P:DNA-templated transcription"/>
    <property type="evidence" value="ECO:0007669"/>
    <property type="project" value="TreeGrafter"/>
</dbReference>